<dbReference type="AlphaFoldDB" id="A0A1B1L3W1"/>
<dbReference type="EMBL" id="CP021061">
    <property type="protein sequence ID" value="ARP57147.1"/>
    <property type="molecule type" value="Genomic_DNA"/>
</dbReference>
<sequence>MLKRFLLSLPDVLLICIVLYIMYTNSFSFGQMLVISISIGIIGGLAIRICKDVFTYIRWTIKQRKN</sequence>
<feature type="transmembrane region" description="Helical" evidence="1">
    <location>
        <begin position="5"/>
        <end position="23"/>
    </location>
</feature>
<organism evidence="2 3">
    <name type="scientific">Bacillus thuringiensis</name>
    <dbReference type="NCBI Taxonomy" id="1428"/>
    <lineage>
        <taxon>Bacteria</taxon>
        <taxon>Bacillati</taxon>
        <taxon>Bacillota</taxon>
        <taxon>Bacilli</taxon>
        <taxon>Bacillales</taxon>
        <taxon>Bacillaceae</taxon>
        <taxon>Bacillus</taxon>
        <taxon>Bacillus cereus group</taxon>
    </lineage>
</organism>
<dbReference type="GeneID" id="67466257"/>
<proteinExistence type="predicted"/>
<keyword evidence="1" id="KW-1133">Transmembrane helix</keyword>
<keyword evidence="1" id="KW-0472">Membrane</keyword>
<evidence type="ECO:0000313" key="2">
    <source>
        <dbReference type="EMBL" id="ARP57147.1"/>
    </source>
</evidence>
<keyword evidence="3" id="KW-1185">Reference proteome</keyword>
<name>A0A1B1L3W1_BACTU</name>
<dbReference type="RefSeq" id="WP_000919315.1">
    <property type="nucleotide sequence ID" value="NZ_CP015350.1"/>
</dbReference>
<feature type="transmembrane region" description="Helical" evidence="1">
    <location>
        <begin position="29"/>
        <end position="50"/>
    </location>
</feature>
<protein>
    <submittedName>
        <fullName evidence="2">Uncharacterized protein</fullName>
    </submittedName>
</protein>
<accession>A0A1B1L3W1</accession>
<dbReference type="Proteomes" id="UP000194143">
    <property type="component" value="Chromosome"/>
</dbReference>
<evidence type="ECO:0000256" key="1">
    <source>
        <dbReference type="SAM" id="Phobius"/>
    </source>
</evidence>
<evidence type="ECO:0000313" key="3">
    <source>
        <dbReference type="Proteomes" id="UP000194143"/>
    </source>
</evidence>
<reference evidence="2 3" key="1">
    <citation type="submission" date="2017-04" db="EMBL/GenBank/DDBJ databases">
        <title>Complete Genome Sequence of Bacillus thuringiensis type Strain ATCC 10792.</title>
        <authorList>
            <person name="Oh D.-H."/>
            <person name="Park B.-J."/>
            <person name="Shuai W."/>
            <person name="Chelliah R."/>
        </authorList>
    </citation>
    <scope>NUCLEOTIDE SEQUENCE [LARGE SCALE GENOMIC DNA]</scope>
    <source>
        <strain evidence="2 3">ATCC 10792</strain>
    </source>
</reference>
<keyword evidence="1" id="KW-0812">Transmembrane</keyword>
<gene>
    <name evidence="2" type="ORF">CAB88_08595</name>
</gene>